<gene>
    <name evidence="2" type="ORF">TMSB3V08_LOCUS12416</name>
</gene>
<dbReference type="AlphaFoldDB" id="A0A7R9EML7"/>
<feature type="region of interest" description="Disordered" evidence="1">
    <location>
        <begin position="1"/>
        <end position="41"/>
    </location>
</feature>
<evidence type="ECO:0000313" key="2">
    <source>
        <dbReference type="EMBL" id="CAD7435770.1"/>
    </source>
</evidence>
<name>A0A7R9EML7_9NEOP</name>
<protein>
    <submittedName>
        <fullName evidence="2">Uncharacterized protein</fullName>
    </submittedName>
</protein>
<dbReference type="EMBL" id="OB802665">
    <property type="protein sequence ID" value="CAD7435770.1"/>
    <property type="molecule type" value="Genomic_DNA"/>
</dbReference>
<accession>A0A7R9EML7</accession>
<reference evidence="2" key="1">
    <citation type="submission" date="2020-11" db="EMBL/GenBank/DDBJ databases">
        <authorList>
            <person name="Tran Van P."/>
        </authorList>
    </citation>
    <scope>NUCLEOTIDE SEQUENCE</scope>
</reference>
<sequence length="138" mass="15731">MDTDDGENSAKKSSTPKDDETEEGEISDSKETEPVSPLFSHRAVTTSSFLRDHDRHYENKPGGYVTDVNIFGKEEQNKLEERAKRFGLDLSDQKQVTDQQLKDLYTRQYFHQTATAEHSSMKATTVTDKISVLCLVIW</sequence>
<organism evidence="2">
    <name type="scientific">Timema monikensis</name>
    <dbReference type="NCBI Taxonomy" id="170555"/>
    <lineage>
        <taxon>Eukaryota</taxon>
        <taxon>Metazoa</taxon>
        <taxon>Ecdysozoa</taxon>
        <taxon>Arthropoda</taxon>
        <taxon>Hexapoda</taxon>
        <taxon>Insecta</taxon>
        <taxon>Pterygota</taxon>
        <taxon>Neoptera</taxon>
        <taxon>Polyneoptera</taxon>
        <taxon>Phasmatodea</taxon>
        <taxon>Timematodea</taxon>
        <taxon>Timematoidea</taxon>
        <taxon>Timematidae</taxon>
        <taxon>Timema</taxon>
    </lineage>
</organism>
<evidence type="ECO:0000256" key="1">
    <source>
        <dbReference type="SAM" id="MobiDB-lite"/>
    </source>
</evidence>
<proteinExistence type="predicted"/>